<evidence type="ECO:0000313" key="4">
    <source>
        <dbReference type="EMBL" id="VDK53972.1"/>
    </source>
</evidence>
<feature type="domain" description="Protein phosphatase 1 regulatory subunit 21 N-terminal" evidence="3">
    <location>
        <begin position="15"/>
        <end position="141"/>
    </location>
</feature>
<dbReference type="Pfam" id="PF21636">
    <property type="entry name" value="PPP1R21_C"/>
    <property type="match status" value="1"/>
</dbReference>
<evidence type="ECO:0000259" key="3">
    <source>
        <dbReference type="SMART" id="SM01254"/>
    </source>
</evidence>
<dbReference type="SMART" id="SM01254">
    <property type="entry name" value="KLRAQ"/>
    <property type="match status" value="1"/>
</dbReference>
<feature type="region of interest" description="Disordered" evidence="2">
    <location>
        <begin position="98"/>
        <end position="131"/>
    </location>
</feature>
<dbReference type="GO" id="GO:0016020">
    <property type="term" value="C:membrane"/>
    <property type="evidence" value="ECO:0007669"/>
    <property type="project" value="TreeGrafter"/>
</dbReference>
<feature type="region of interest" description="Disordered" evidence="2">
    <location>
        <begin position="768"/>
        <end position="793"/>
    </location>
</feature>
<proteinExistence type="predicted"/>
<dbReference type="InterPro" id="IPR049372">
    <property type="entry name" value="PPP1R21_C"/>
</dbReference>
<feature type="region of interest" description="Disordered" evidence="2">
    <location>
        <begin position="202"/>
        <end position="267"/>
    </location>
</feature>
<dbReference type="AlphaFoldDB" id="A0A0M3K3S6"/>
<dbReference type="InterPro" id="IPR019343">
    <property type="entry name" value="PPP1R21_N"/>
</dbReference>
<evidence type="ECO:0000256" key="2">
    <source>
        <dbReference type="SAM" id="MobiDB-lite"/>
    </source>
</evidence>
<feature type="compositionally biased region" description="Basic and acidic residues" evidence="2">
    <location>
        <begin position="213"/>
        <end position="229"/>
    </location>
</feature>
<dbReference type="Pfam" id="PF10205">
    <property type="entry name" value="KLRAQ"/>
    <property type="match status" value="1"/>
</dbReference>
<organism evidence="6">
    <name type="scientific">Anisakis simplex</name>
    <name type="common">Herring worm</name>
    <dbReference type="NCBI Taxonomy" id="6269"/>
    <lineage>
        <taxon>Eukaryota</taxon>
        <taxon>Metazoa</taxon>
        <taxon>Ecdysozoa</taxon>
        <taxon>Nematoda</taxon>
        <taxon>Chromadorea</taxon>
        <taxon>Rhabditida</taxon>
        <taxon>Spirurina</taxon>
        <taxon>Ascaridomorpha</taxon>
        <taxon>Ascaridoidea</taxon>
        <taxon>Anisakidae</taxon>
        <taxon>Anisakis</taxon>
        <taxon>Anisakis simplex complex</taxon>
    </lineage>
</organism>
<feature type="compositionally biased region" description="Low complexity" evidence="2">
    <location>
        <begin position="111"/>
        <end position="124"/>
    </location>
</feature>
<protein>
    <submittedName>
        <fullName evidence="6">Protein phosphatase 1 regulatory subunit 21</fullName>
    </submittedName>
</protein>
<reference evidence="4 5" key="2">
    <citation type="submission" date="2018-11" db="EMBL/GenBank/DDBJ databases">
        <authorList>
            <consortium name="Pathogen Informatics"/>
        </authorList>
    </citation>
    <scope>NUCLEOTIDE SEQUENCE [LARGE SCALE GENOMIC DNA]</scope>
</reference>
<evidence type="ECO:0000313" key="6">
    <source>
        <dbReference type="WBParaSite" id="ASIM_0001561701-mRNA-1"/>
    </source>
</evidence>
<dbReference type="PANTHER" id="PTHR21448:SF0">
    <property type="entry name" value="PROTEIN PHOSPHATASE 1 REGULATORY SUBUNIT 21"/>
    <property type="match status" value="1"/>
</dbReference>
<feature type="compositionally biased region" description="Polar residues" evidence="2">
    <location>
        <begin position="768"/>
        <end position="785"/>
    </location>
</feature>
<dbReference type="GO" id="GO:0005769">
    <property type="term" value="C:early endosome"/>
    <property type="evidence" value="ECO:0007669"/>
    <property type="project" value="TreeGrafter"/>
</dbReference>
<accession>A0A0M3K3S6</accession>
<keyword evidence="5" id="KW-1185">Reference proteome</keyword>
<name>A0A0M3K3S6_ANISI</name>
<dbReference type="Proteomes" id="UP000267096">
    <property type="component" value="Unassembled WGS sequence"/>
</dbReference>
<dbReference type="EMBL" id="UYRR01032061">
    <property type="protein sequence ID" value="VDK53972.1"/>
    <property type="molecule type" value="Genomic_DNA"/>
</dbReference>
<sequence length="793" mass="89600">MSTISSTTDITTKYHRVASEYAKLKAQIPVLKNAVLSEQAKTKRLTKFNLRVSKWSELQDENHAKESALRKLEAENESLGFRNNQLLKRVEALQLEIDKSTHQHSGKKRPTSSSAAQSSTPSSAKRLERPQIDTTLLEEELMVKVQENERLHSKIFELESLRDKDIAALNEKCVWLQKENDMLRSEVEKLRVKALSNVAGDRKEDGGVLVQRSESKSKMKNQRGQENELIRSVLQQQQQQPETNGCAYSEPSSSTNPETVSQNQEDNPGHALIVDSLRSTHTLITSFSSLLRLLEQRSTIYPNDMNFEVLPESTKLYGERLVRSVDLIDNITMRLDEFIGEVIINEEETRRVTAHCQQILPCFVEAFSSIQNWKELFCEGIDRENRLAFAGPKLCKSNEEWQKAFSALLEWLLQLAQRYDSNIKECVRVFSSKIFAENHIPTASKRLRCVNECIEKCLRSLSRNVENLDALLIILNDTLSNNLKAMLASSGSTTLKKSEEIANSDDRMLGSVITDDYVDGIAKGETELLSRNGRLLREVGNAELVKTSKAIANCATANDSELKISSSGEQSTTQAVILKQSSTSCDDLEKQSVKGVEKSHSVRSNEQELNSALKRALELEKEKERILVERELLKMKLASLSISSAAARTDNGNGDGDNRIGDEDDLELLGIYHEKRVGELLAQLQLANSRAGYYKTECEQLLRETSSVVHEKETLSSNLMESTRKIVLLNDDLETTRKGYEDQMRSLYEHLGELNTQLEHQTDTITSLRETSNQQQQHSNGFSKQGSRRLLFK</sequence>
<dbReference type="InterPro" id="IPR040024">
    <property type="entry name" value="PPP1R21"/>
</dbReference>
<gene>
    <name evidence="4" type="ORF">ASIM_LOCUS15024</name>
</gene>
<evidence type="ECO:0000256" key="1">
    <source>
        <dbReference type="SAM" id="Coils"/>
    </source>
</evidence>
<dbReference type="OrthoDB" id="5566667at2759"/>
<feature type="coiled-coil region" evidence="1">
    <location>
        <begin position="602"/>
        <end position="636"/>
    </location>
</feature>
<feature type="compositionally biased region" description="Polar residues" evidence="2">
    <location>
        <begin position="250"/>
        <end position="266"/>
    </location>
</feature>
<evidence type="ECO:0000313" key="5">
    <source>
        <dbReference type="Proteomes" id="UP000267096"/>
    </source>
</evidence>
<reference evidence="6" key="1">
    <citation type="submission" date="2017-02" db="UniProtKB">
        <authorList>
            <consortium name="WormBaseParasite"/>
        </authorList>
    </citation>
    <scope>IDENTIFICATION</scope>
</reference>
<dbReference type="PANTHER" id="PTHR21448">
    <property type="entry name" value="SMOOTH MUSCLE MYOSIN HEAVY CHAIN-RELATED"/>
    <property type="match status" value="1"/>
</dbReference>
<keyword evidence="1" id="KW-0175">Coiled coil</keyword>
<dbReference type="WBParaSite" id="ASIM_0001561701-mRNA-1">
    <property type="protein sequence ID" value="ASIM_0001561701-mRNA-1"/>
    <property type="gene ID" value="ASIM_0001561701"/>
</dbReference>